<evidence type="ECO:0000256" key="9">
    <source>
        <dbReference type="ARBA" id="ARBA00023065"/>
    </source>
</evidence>
<keyword evidence="3" id="KW-0813">Transport</keyword>
<organism evidence="14">
    <name type="scientific">Capitella teleta</name>
    <name type="common">Polychaete worm</name>
    <dbReference type="NCBI Taxonomy" id="283909"/>
    <lineage>
        <taxon>Eukaryota</taxon>
        <taxon>Metazoa</taxon>
        <taxon>Spiralia</taxon>
        <taxon>Lophotrochozoa</taxon>
        <taxon>Annelida</taxon>
        <taxon>Polychaeta</taxon>
        <taxon>Sedentaria</taxon>
        <taxon>Scolecida</taxon>
        <taxon>Capitellidae</taxon>
        <taxon>Capitella</taxon>
    </lineage>
</organism>
<name>R7TM38_CAPTE</name>
<dbReference type="InterPro" id="IPR007866">
    <property type="entry name" value="TRIC_channel"/>
</dbReference>
<keyword evidence="6" id="KW-0631">Potassium channel</keyword>
<evidence type="ECO:0000256" key="13">
    <source>
        <dbReference type="SAM" id="Phobius"/>
    </source>
</evidence>
<reference evidence="16" key="1">
    <citation type="submission" date="2012-12" db="EMBL/GenBank/DDBJ databases">
        <authorList>
            <person name="Hellsten U."/>
            <person name="Grimwood J."/>
            <person name="Chapman J.A."/>
            <person name="Shapiro H."/>
            <person name="Aerts A."/>
            <person name="Otillar R.P."/>
            <person name="Terry A.Y."/>
            <person name="Boore J.L."/>
            <person name="Simakov O."/>
            <person name="Marletaz F."/>
            <person name="Cho S.-J."/>
            <person name="Edsinger-Gonzales E."/>
            <person name="Havlak P."/>
            <person name="Kuo D.-H."/>
            <person name="Larsson T."/>
            <person name="Lv J."/>
            <person name="Arendt D."/>
            <person name="Savage R."/>
            <person name="Osoegawa K."/>
            <person name="de Jong P."/>
            <person name="Lindberg D.R."/>
            <person name="Seaver E.C."/>
            <person name="Weisblat D.A."/>
            <person name="Putnam N.H."/>
            <person name="Grigoriev I.V."/>
            <person name="Rokhsar D.S."/>
        </authorList>
    </citation>
    <scope>NUCLEOTIDE SEQUENCE</scope>
    <source>
        <strain evidence="16">I ESC-2004</strain>
    </source>
</reference>
<evidence type="ECO:0000313" key="16">
    <source>
        <dbReference type="Proteomes" id="UP000014760"/>
    </source>
</evidence>
<keyword evidence="7" id="KW-0630">Potassium</keyword>
<dbReference type="GO" id="GO:0012505">
    <property type="term" value="C:endomembrane system"/>
    <property type="evidence" value="ECO:0007669"/>
    <property type="project" value="UniProtKB-SubCell"/>
</dbReference>
<evidence type="ECO:0000256" key="6">
    <source>
        <dbReference type="ARBA" id="ARBA00022826"/>
    </source>
</evidence>
<reference evidence="14 16" key="2">
    <citation type="journal article" date="2013" name="Nature">
        <title>Insights into bilaterian evolution from three spiralian genomes.</title>
        <authorList>
            <person name="Simakov O."/>
            <person name="Marletaz F."/>
            <person name="Cho S.J."/>
            <person name="Edsinger-Gonzales E."/>
            <person name="Havlak P."/>
            <person name="Hellsten U."/>
            <person name="Kuo D.H."/>
            <person name="Larsson T."/>
            <person name="Lv J."/>
            <person name="Arendt D."/>
            <person name="Savage R."/>
            <person name="Osoegawa K."/>
            <person name="de Jong P."/>
            <person name="Grimwood J."/>
            <person name="Chapman J.A."/>
            <person name="Shapiro H."/>
            <person name="Aerts A."/>
            <person name="Otillar R.P."/>
            <person name="Terry A.Y."/>
            <person name="Boore J.L."/>
            <person name="Grigoriev I.V."/>
            <person name="Lindberg D.R."/>
            <person name="Seaver E.C."/>
            <person name="Weisblat D.A."/>
            <person name="Putnam N.H."/>
            <person name="Rokhsar D.S."/>
        </authorList>
    </citation>
    <scope>NUCLEOTIDE SEQUENCE</scope>
    <source>
        <strain evidence="14 16">I ESC-2004</strain>
    </source>
</reference>
<dbReference type="GO" id="GO:0016020">
    <property type="term" value="C:membrane"/>
    <property type="evidence" value="ECO:0007669"/>
    <property type="project" value="InterPro"/>
</dbReference>
<evidence type="ECO:0000256" key="12">
    <source>
        <dbReference type="SAM" id="MobiDB-lite"/>
    </source>
</evidence>
<keyword evidence="4" id="KW-0633">Potassium transport</keyword>
<evidence type="ECO:0000256" key="8">
    <source>
        <dbReference type="ARBA" id="ARBA00022989"/>
    </source>
</evidence>
<dbReference type="PANTHER" id="PTHR12454:SF11">
    <property type="entry name" value="GH25683P"/>
    <property type="match status" value="1"/>
</dbReference>
<evidence type="ECO:0000313" key="14">
    <source>
        <dbReference type="EMBL" id="ELT94597.1"/>
    </source>
</evidence>
<protein>
    <submittedName>
        <fullName evidence="14 15">Uncharacterized protein</fullName>
    </submittedName>
</protein>
<keyword evidence="8 13" id="KW-1133">Transmembrane helix</keyword>
<dbReference type="AlphaFoldDB" id="R7TM38"/>
<dbReference type="EMBL" id="AMQN01002494">
    <property type="status" value="NOT_ANNOTATED_CDS"/>
    <property type="molecule type" value="Genomic_DNA"/>
</dbReference>
<evidence type="ECO:0000256" key="11">
    <source>
        <dbReference type="ARBA" id="ARBA00023303"/>
    </source>
</evidence>
<keyword evidence="16" id="KW-1185">Reference proteome</keyword>
<dbReference type="OrthoDB" id="195817at2759"/>
<keyword evidence="10 13" id="KW-0472">Membrane</keyword>
<dbReference type="GO" id="GO:0005267">
    <property type="term" value="F:potassium channel activity"/>
    <property type="evidence" value="ECO:0007669"/>
    <property type="project" value="UniProtKB-KW"/>
</dbReference>
<dbReference type="GO" id="GO:0042802">
    <property type="term" value="F:identical protein binding"/>
    <property type="evidence" value="ECO:0007669"/>
    <property type="project" value="InterPro"/>
</dbReference>
<evidence type="ECO:0000313" key="15">
    <source>
        <dbReference type="EnsemblMetazoa" id="CapteP21604"/>
    </source>
</evidence>
<dbReference type="Pfam" id="PF05197">
    <property type="entry name" value="TRIC"/>
    <property type="match status" value="1"/>
</dbReference>
<keyword evidence="9" id="KW-0406">Ion transport</keyword>
<proteinExistence type="inferred from homology"/>
<keyword evidence="5 13" id="KW-0812">Transmembrane</keyword>
<feature type="region of interest" description="Disordered" evidence="12">
    <location>
        <begin position="267"/>
        <end position="287"/>
    </location>
</feature>
<keyword evidence="11" id="KW-0407">Ion channel</keyword>
<dbReference type="Proteomes" id="UP000014760">
    <property type="component" value="Unassembled WGS sequence"/>
</dbReference>
<dbReference type="EMBL" id="AMQN01002493">
    <property type="status" value="NOT_ANNOTATED_CDS"/>
    <property type="molecule type" value="Genomic_DNA"/>
</dbReference>
<dbReference type="FunCoup" id="R7TM38">
    <property type="interactions" value="331"/>
</dbReference>
<dbReference type="EMBL" id="KB309374">
    <property type="protein sequence ID" value="ELT94597.1"/>
    <property type="molecule type" value="Genomic_DNA"/>
</dbReference>
<dbReference type="OMA" id="FSKMAMF"/>
<dbReference type="HOGENOM" id="CLU_076376_0_0_1"/>
<comment type="similarity">
    <text evidence="2">Belongs to the TMEM38 family.</text>
</comment>
<feature type="transmembrane region" description="Helical" evidence="13">
    <location>
        <begin position="207"/>
        <end position="226"/>
    </location>
</feature>
<evidence type="ECO:0000256" key="10">
    <source>
        <dbReference type="ARBA" id="ARBA00023136"/>
    </source>
</evidence>
<evidence type="ECO:0000256" key="3">
    <source>
        <dbReference type="ARBA" id="ARBA00022448"/>
    </source>
</evidence>
<feature type="transmembrane region" description="Helical" evidence="13">
    <location>
        <begin position="146"/>
        <end position="165"/>
    </location>
</feature>
<dbReference type="PANTHER" id="PTHR12454">
    <property type="entry name" value="TRIMERIC INTRACELLULAR CATION CHANNEL"/>
    <property type="match status" value="1"/>
</dbReference>
<evidence type="ECO:0000256" key="1">
    <source>
        <dbReference type="ARBA" id="ARBA00004127"/>
    </source>
</evidence>
<evidence type="ECO:0000256" key="2">
    <source>
        <dbReference type="ARBA" id="ARBA00005766"/>
    </source>
</evidence>
<sequence length="287" mass="32340">MDPQTFLDIATVVTKLRMYPYFDIAHYILMSMSVREDNHPPSTSGTHLFSRKHPFSCWIATMLMCFAGSIVANLLIGEPLITPFKDHQAVMTATAVWYVINYSPFDVIYKLCRFLPFKLVISCMKEVQRVHKVHHAVVFAMKNYPGSYLIIVTMGVLKGAGYTFMRTFERLLRGVWIPSSNEILQPSFNTKGCLAASILFILERKGLIDAPHAVIFFGVVIFFVYFKLSSLLLGIHDLFVPFENLFCAVFMGGIWDALKQVLSRGEKKAEENGSARGGSAATKSKEE</sequence>
<feature type="transmembrane region" description="Helical" evidence="13">
    <location>
        <begin position="55"/>
        <end position="76"/>
    </location>
</feature>
<dbReference type="EnsemblMetazoa" id="CapteT21604">
    <property type="protein sequence ID" value="CapteP21604"/>
    <property type="gene ID" value="CapteG21604"/>
</dbReference>
<reference evidence="15" key="3">
    <citation type="submission" date="2015-06" db="UniProtKB">
        <authorList>
            <consortium name="EnsemblMetazoa"/>
        </authorList>
    </citation>
    <scope>IDENTIFICATION</scope>
</reference>
<evidence type="ECO:0000256" key="5">
    <source>
        <dbReference type="ARBA" id="ARBA00022692"/>
    </source>
</evidence>
<evidence type="ECO:0000256" key="4">
    <source>
        <dbReference type="ARBA" id="ARBA00022538"/>
    </source>
</evidence>
<evidence type="ECO:0000256" key="7">
    <source>
        <dbReference type="ARBA" id="ARBA00022958"/>
    </source>
</evidence>
<accession>R7TM38</accession>
<comment type="subcellular location">
    <subcellularLocation>
        <location evidence="1">Endomembrane system</location>
        <topology evidence="1">Multi-pass membrane protein</topology>
    </subcellularLocation>
</comment>
<gene>
    <name evidence="14" type="ORF">CAPTEDRAFT_21604</name>
</gene>
<dbReference type="STRING" id="283909.R7TM38"/>